<evidence type="ECO:0000313" key="2">
    <source>
        <dbReference type="EMBL" id="KAF2865343.1"/>
    </source>
</evidence>
<feature type="region of interest" description="Disordered" evidence="1">
    <location>
        <begin position="66"/>
        <end position="137"/>
    </location>
</feature>
<name>A0A7C8M4C3_9PLEO</name>
<evidence type="ECO:0000313" key="3">
    <source>
        <dbReference type="Proteomes" id="UP000481861"/>
    </source>
</evidence>
<accession>A0A7C8M4C3</accession>
<feature type="compositionally biased region" description="Basic and acidic residues" evidence="1">
    <location>
        <begin position="122"/>
        <end position="133"/>
    </location>
</feature>
<dbReference type="AlphaFoldDB" id="A0A7C8M4C3"/>
<proteinExistence type="predicted"/>
<comment type="caution">
    <text evidence="2">The sequence shown here is derived from an EMBL/GenBank/DDBJ whole genome shotgun (WGS) entry which is preliminary data.</text>
</comment>
<gene>
    <name evidence="2" type="ORF">BDV95DRAFT_257355</name>
</gene>
<keyword evidence="3" id="KW-1185">Reference proteome</keyword>
<dbReference type="EMBL" id="JAADJZ010000034">
    <property type="protein sequence ID" value="KAF2865343.1"/>
    <property type="molecule type" value="Genomic_DNA"/>
</dbReference>
<reference evidence="2 3" key="1">
    <citation type="submission" date="2020-01" db="EMBL/GenBank/DDBJ databases">
        <authorList>
            <consortium name="DOE Joint Genome Institute"/>
            <person name="Haridas S."/>
            <person name="Albert R."/>
            <person name="Binder M."/>
            <person name="Bloem J."/>
            <person name="Labutti K."/>
            <person name="Salamov A."/>
            <person name="Andreopoulos B."/>
            <person name="Baker S.E."/>
            <person name="Barry K."/>
            <person name="Bills G."/>
            <person name="Bluhm B.H."/>
            <person name="Cannon C."/>
            <person name="Castanera R."/>
            <person name="Culley D.E."/>
            <person name="Daum C."/>
            <person name="Ezra D."/>
            <person name="Gonzalez J.B."/>
            <person name="Henrissat B."/>
            <person name="Kuo A."/>
            <person name="Liang C."/>
            <person name="Lipzen A."/>
            <person name="Lutzoni F."/>
            <person name="Magnuson J."/>
            <person name="Mondo S."/>
            <person name="Nolan M."/>
            <person name="Ohm R."/>
            <person name="Pangilinan J."/>
            <person name="Park H.-J.H."/>
            <person name="Ramirez L."/>
            <person name="Alfaro M."/>
            <person name="Sun H."/>
            <person name="Tritt A."/>
            <person name="Yoshinaga Y."/>
            <person name="Zwiers L.-H.L."/>
            <person name="Turgeon B.G."/>
            <person name="Goodwin S.B."/>
            <person name="Spatafora J.W."/>
            <person name="Crous P.W."/>
            <person name="Grigoriev I.V."/>
        </authorList>
    </citation>
    <scope>NUCLEOTIDE SEQUENCE [LARGE SCALE GENOMIC DNA]</scope>
    <source>
        <strain evidence="2 3">CBS 611.86</strain>
    </source>
</reference>
<sequence>MILESPDPMVRRQYRPTNCSRSYYQWCARGTLRKVHVANFAPPNSTWVSKYPLPSVLKSSLHHPNTTLATLPSHTHTHTHTIRKDEATTQKPLRALRCPSRTHHCRRRQSAPRASRGPQGQKPRDPQEQRGLGDRPQPVRALPLLRLEVQAEPQALQRVGMHPLLPRITQDSQVQCLDFGYRAYRLLPWLAHRVDAWVAMKAD</sequence>
<dbReference type="Proteomes" id="UP000481861">
    <property type="component" value="Unassembled WGS sequence"/>
</dbReference>
<protein>
    <submittedName>
        <fullName evidence="2">Uncharacterized protein</fullName>
    </submittedName>
</protein>
<organism evidence="2 3">
    <name type="scientific">Massariosphaeria phaeospora</name>
    <dbReference type="NCBI Taxonomy" id="100035"/>
    <lineage>
        <taxon>Eukaryota</taxon>
        <taxon>Fungi</taxon>
        <taxon>Dikarya</taxon>
        <taxon>Ascomycota</taxon>
        <taxon>Pezizomycotina</taxon>
        <taxon>Dothideomycetes</taxon>
        <taxon>Pleosporomycetidae</taxon>
        <taxon>Pleosporales</taxon>
        <taxon>Pleosporales incertae sedis</taxon>
        <taxon>Massariosphaeria</taxon>
    </lineage>
</organism>
<feature type="compositionally biased region" description="Basic residues" evidence="1">
    <location>
        <begin position="100"/>
        <end position="110"/>
    </location>
</feature>
<evidence type="ECO:0000256" key="1">
    <source>
        <dbReference type="SAM" id="MobiDB-lite"/>
    </source>
</evidence>